<proteinExistence type="predicted"/>
<sequence length="110" mass="12610">MNNETLKEIKEYVKDKTRLFKNSTDDRGKSISEVLTNIQHILDKKGEPNTVFLTVNGGVVNLETKPFGVGVEIRDYDVEGLDVEGDERCKKDSDGDWYQEMVWEPAEEIE</sequence>
<evidence type="ECO:0000313" key="1">
    <source>
        <dbReference type="EMBL" id="KKK88049.1"/>
    </source>
</evidence>
<dbReference type="AlphaFoldDB" id="A0A0F9BBM7"/>
<organism evidence="1">
    <name type="scientific">marine sediment metagenome</name>
    <dbReference type="NCBI Taxonomy" id="412755"/>
    <lineage>
        <taxon>unclassified sequences</taxon>
        <taxon>metagenomes</taxon>
        <taxon>ecological metagenomes</taxon>
    </lineage>
</organism>
<accession>A0A0F9BBM7</accession>
<name>A0A0F9BBM7_9ZZZZ</name>
<protein>
    <submittedName>
        <fullName evidence="1">Uncharacterized protein</fullName>
    </submittedName>
</protein>
<gene>
    <name evidence="1" type="ORF">LCGC14_2747090</name>
</gene>
<reference evidence="1" key="1">
    <citation type="journal article" date="2015" name="Nature">
        <title>Complex archaea that bridge the gap between prokaryotes and eukaryotes.</title>
        <authorList>
            <person name="Spang A."/>
            <person name="Saw J.H."/>
            <person name="Jorgensen S.L."/>
            <person name="Zaremba-Niedzwiedzka K."/>
            <person name="Martijn J."/>
            <person name="Lind A.E."/>
            <person name="van Eijk R."/>
            <person name="Schleper C."/>
            <person name="Guy L."/>
            <person name="Ettema T.J."/>
        </authorList>
    </citation>
    <scope>NUCLEOTIDE SEQUENCE</scope>
</reference>
<comment type="caution">
    <text evidence="1">The sequence shown here is derived from an EMBL/GenBank/DDBJ whole genome shotgun (WGS) entry which is preliminary data.</text>
</comment>
<dbReference type="EMBL" id="LAZR01050131">
    <property type="protein sequence ID" value="KKK88049.1"/>
    <property type="molecule type" value="Genomic_DNA"/>
</dbReference>